<comment type="cofactor">
    <cofactor evidence="3">
        <name>Zn(2+)</name>
        <dbReference type="ChEBI" id="CHEBI:29105"/>
    </cofactor>
    <text evidence="3">Binds 1 divalent metal cation per subunit.</text>
</comment>
<feature type="domain" description="SMP-30/Gluconolactonase/LRE-like region" evidence="4">
    <location>
        <begin position="17"/>
        <end position="252"/>
    </location>
</feature>
<dbReference type="Pfam" id="PF08450">
    <property type="entry name" value="SGL"/>
    <property type="match status" value="1"/>
</dbReference>
<dbReference type="InterPro" id="IPR013658">
    <property type="entry name" value="SGL"/>
</dbReference>
<keyword evidence="6" id="KW-1185">Reference proteome</keyword>
<evidence type="ECO:0000256" key="2">
    <source>
        <dbReference type="PIRSR" id="PIRSR605511-1"/>
    </source>
</evidence>
<comment type="similarity">
    <text evidence="1">Belongs to the SMP-30/CGR1 family.</text>
</comment>
<keyword evidence="3" id="KW-0479">Metal-binding</keyword>
<dbReference type="InterPro" id="IPR005511">
    <property type="entry name" value="SMP-30"/>
</dbReference>
<feature type="binding site" evidence="3">
    <location>
        <position position="196"/>
    </location>
    <ligand>
        <name>a divalent metal cation</name>
        <dbReference type="ChEBI" id="CHEBI:60240"/>
    </ligand>
</feature>
<dbReference type="RefSeq" id="WP_161863677.1">
    <property type="nucleotide sequence ID" value="NZ_CP046620.1"/>
</dbReference>
<feature type="active site" description="Proton donor/acceptor" evidence="2">
    <location>
        <position position="196"/>
    </location>
</feature>
<dbReference type="KEGG" id="amaq:GO499_19080"/>
<feature type="binding site" evidence="3">
    <location>
        <position position="102"/>
    </location>
    <ligand>
        <name>substrate</name>
    </ligand>
</feature>
<dbReference type="GO" id="GO:0005509">
    <property type="term" value="F:calcium ion binding"/>
    <property type="evidence" value="ECO:0007669"/>
    <property type="project" value="TreeGrafter"/>
</dbReference>
<dbReference type="PRINTS" id="PR01790">
    <property type="entry name" value="SMP30FAMILY"/>
</dbReference>
<dbReference type="PANTHER" id="PTHR10907">
    <property type="entry name" value="REGUCALCIN"/>
    <property type="match status" value="1"/>
</dbReference>
<sequence length="288" mass="30698">MPSPQTVQLFHPSRCELGEGPLWADDRLYFFDILGKTLHALDGTGQDLTSWSMGEHASAAGRCREGGLIIASETSLSHFDPATGGRRPLVELEADNPVTRSNDGRADRQGGFWIGTMGKKAEAGAGTIYRFYEGEMHALISNITIPNALCFSPDGQTAYFADSPLRTIYRWPLDVAGFPVGEPEDFYRHQGTGGPDGAIIDGNGSIWTSLWGGSGILEITPDGKPGTLISAPVSRTTCPALSPDGRIFTTSARQDMTTDELAAEPEAGSVFVAPFAAPVLPEPEVTLA</sequence>
<protein>
    <submittedName>
        <fullName evidence="5">SMP-30/gluconolactonase/LRE family protein</fullName>
    </submittedName>
</protein>
<dbReference type="SUPFAM" id="SSF63829">
    <property type="entry name" value="Calcium-dependent phosphotriesterase"/>
    <property type="match status" value="1"/>
</dbReference>
<organism evidence="5 6">
    <name type="scientific">Algicella marina</name>
    <dbReference type="NCBI Taxonomy" id="2683284"/>
    <lineage>
        <taxon>Bacteria</taxon>
        <taxon>Pseudomonadati</taxon>
        <taxon>Pseudomonadota</taxon>
        <taxon>Alphaproteobacteria</taxon>
        <taxon>Rhodobacterales</taxon>
        <taxon>Paracoccaceae</taxon>
        <taxon>Algicella</taxon>
    </lineage>
</organism>
<proteinExistence type="inferred from homology"/>
<feature type="binding site" evidence="3">
    <location>
        <position position="100"/>
    </location>
    <ligand>
        <name>substrate</name>
    </ligand>
</feature>
<evidence type="ECO:0000313" key="5">
    <source>
        <dbReference type="EMBL" id="QHQ37136.1"/>
    </source>
</evidence>
<feature type="binding site" evidence="3">
    <location>
        <position position="147"/>
    </location>
    <ligand>
        <name>a divalent metal cation</name>
        <dbReference type="ChEBI" id="CHEBI:60240"/>
    </ligand>
</feature>
<dbReference type="PANTHER" id="PTHR10907:SF47">
    <property type="entry name" value="REGUCALCIN"/>
    <property type="match status" value="1"/>
</dbReference>
<accession>A0A6P1T6M1</accession>
<evidence type="ECO:0000259" key="4">
    <source>
        <dbReference type="Pfam" id="PF08450"/>
    </source>
</evidence>
<dbReference type="Gene3D" id="2.120.10.30">
    <property type="entry name" value="TolB, C-terminal domain"/>
    <property type="match status" value="1"/>
</dbReference>
<dbReference type="Proteomes" id="UP000464495">
    <property type="component" value="Chromosome"/>
</dbReference>
<dbReference type="InterPro" id="IPR011042">
    <property type="entry name" value="6-blade_b-propeller_TolB-like"/>
</dbReference>
<reference evidence="5 6" key="1">
    <citation type="submission" date="2019-12" db="EMBL/GenBank/DDBJ databases">
        <title>Complete genome sequence of Algicella marina strain 9Alg 56(T) isolated from the red alga Tichocarpus crinitus.</title>
        <authorList>
            <person name="Kim S.-G."/>
            <person name="Nedashkovskaya O.I."/>
        </authorList>
    </citation>
    <scope>NUCLEOTIDE SEQUENCE [LARGE SCALE GENOMIC DNA]</scope>
    <source>
        <strain evidence="5 6">9Alg 56</strain>
    </source>
</reference>
<evidence type="ECO:0000256" key="1">
    <source>
        <dbReference type="ARBA" id="ARBA00008853"/>
    </source>
</evidence>
<evidence type="ECO:0000313" key="6">
    <source>
        <dbReference type="Proteomes" id="UP000464495"/>
    </source>
</evidence>
<feature type="binding site" evidence="3">
    <location>
        <position position="19"/>
    </location>
    <ligand>
        <name>a divalent metal cation</name>
        <dbReference type="ChEBI" id="CHEBI:60240"/>
    </ligand>
</feature>
<dbReference type="AlphaFoldDB" id="A0A6P1T6M1"/>
<keyword evidence="3" id="KW-0862">Zinc</keyword>
<evidence type="ECO:0000256" key="3">
    <source>
        <dbReference type="PIRSR" id="PIRSR605511-2"/>
    </source>
</evidence>
<dbReference type="GO" id="GO:0019853">
    <property type="term" value="P:L-ascorbic acid biosynthetic process"/>
    <property type="evidence" value="ECO:0007669"/>
    <property type="project" value="TreeGrafter"/>
</dbReference>
<dbReference type="EMBL" id="CP046620">
    <property type="protein sequence ID" value="QHQ37136.1"/>
    <property type="molecule type" value="Genomic_DNA"/>
</dbReference>
<gene>
    <name evidence="5" type="ORF">GO499_19080</name>
</gene>
<name>A0A6P1T6M1_9RHOB</name>
<dbReference type="GO" id="GO:0004341">
    <property type="term" value="F:gluconolactonase activity"/>
    <property type="evidence" value="ECO:0007669"/>
    <property type="project" value="TreeGrafter"/>
</dbReference>